<name>A0A218WGK9_PUNGR</name>
<organism evidence="1 2">
    <name type="scientific">Punica granatum</name>
    <name type="common">Pomegranate</name>
    <dbReference type="NCBI Taxonomy" id="22663"/>
    <lineage>
        <taxon>Eukaryota</taxon>
        <taxon>Viridiplantae</taxon>
        <taxon>Streptophyta</taxon>
        <taxon>Embryophyta</taxon>
        <taxon>Tracheophyta</taxon>
        <taxon>Spermatophyta</taxon>
        <taxon>Magnoliopsida</taxon>
        <taxon>eudicotyledons</taxon>
        <taxon>Gunneridae</taxon>
        <taxon>Pentapetalae</taxon>
        <taxon>rosids</taxon>
        <taxon>malvids</taxon>
        <taxon>Myrtales</taxon>
        <taxon>Lythraceae</taxon>
        <taxon>Punica</taxon>
    </lineage>
</organism>
<protein>
    <submittedName>
        <fullName evidence="1">Uncharacterized protein</fullName>
    </submittedName>
</protein>
<comment type="caution">
    <text evidence="1">The sequence shown here is derived from an EMBL/GenBank/DDBJ whole genome shotgun (WGS) entry which is preliminary data.</text>
</comment>
<sequence>MDSRGPWSLSAEPRVVNHEPPWSTLVHDNLIPSDLVISTFVMFIHGRELVICRHDEKCLRSREERSRGSVLAREAHGHLPWREAERSLGSPEATDLSFRDVGYFS</sequence>
<evidence type="ECO:0000313" key="1">
    <source>
        <dbReference type="EMBL" id="OWM71816.1"/>
    </source>
</evidence>
<gene>
    <name evidence="1" type="ORF">CDL15_Pgr023978</name>
</gene>
<dbReference type="EMBL" id="MTKT01004303">
    <property type="protein sequence ID" value="OWM71816.1"/>
    <property type="molecule type" value="Genomic_DNA"/>
</dbReference>
<dbReference type="Proteomes" id="UP000197138">
    <property type="component" value="Unassembled WGS sequence"/>
</dbReference>
<accession>A0A218WGK9</accession>
<evidence type="ECO:0000313" key="2">
    <source>
        <dbReference type="Proteomes" id="UP000197138"/>
    </source>
</evidence>
<reference evidence="2" key="1">
    <citation type="journal article" date="2017" name="Plant J.">
        <title>The pomegranate (Punica granatum L.) genome and the genomics of punicalagin biosynthesis.</title>
        <authorList>
            <person name="Qin G."/>
            <person name="Xu C."/>
            <person name="Ming R."/>
            <person name="Tang H."/>
            <person name="Guyot R."/>
            <person name="Kramer E.M."/>
            <person name="Hu Y."/>
            <person name="Yi X."/>
            <person name="Qi Y."/>
            <person name="Xu X."/>
            <person name="Gao Z."/>
            <person name="Pan H."/>
            <person name="Jian J."/>
            <person name="Tian Y."/>
            <person name="Yue Z."/>
            <person name="Xu Y."/>
        </authorList>
    </citation>
    <scope>NUCLEOTIDE SEQUENCE [LARGE SCALE GENOMIC DNA]</scope>
    <source>
        <strain evidence="2">cv. Dabenzi</strain>
    </source>
</reference>
<dbReference type="AlphaFoldDB" id="A0A218WGK9"/>
<proteinExistence type="predicted"/>